<evidence type="ECO:0000256" key="1">
    <source>
        <dbReference type="ARBA" id="ARBA00022603"/>
    </source>
</evidence>
<dbReference type="PANTHER" id="PTHR43464:SF19">
    <property type="entry name" value="UBIQUINONE BIOSYNTHESIS O-METHYLTRANSFERASE, MITOCHONDRIAL"/>
    <property type="match status" value="1"/>
</dbReference>
<dbReference type="SUPFAM" id="SSF53335">
    <property type="entry name" value="S-adenosyl-L-methionine-dependent methyltransferases"/>
    <property type="match status" value="1"/>
</dbReference>
<dbReference type="Pfam" id="PF13489">
    <property type="entry name" value="Methyltransf_23"/>
    <property type="match status" value="1"/>
</dbReference>
<dbReference type="EMBL" id="BHZE01000002">
    <property type="protein sequence ID" value="GCD76789.1"/>
    <property type="molecule type" value="Genomic_DNA"/>
</dbReference>
<dbReference type="GO" id="GO:0032259">
    <property type="term" value="P:methylation"/>
    <property type="evidence" value="ECO:0007669"/>
    <property type="project" value="UniProtKB-KW"/>
</dbReference>
<keyword evidence="5" id="KW-1185">Reference proteome</keyword>
<organism evidence="4 5">
    <name type="scientific">Thermaurantimonas aggregans</name>
    <dbReference type="NCBI Taxonomy" id="2173829"/>
    <lineage>
        <taxon>Bacteria</taxon>
        <taxon>Pseudomonadati</taxon>
        <taxon>Bacteroidota</taxon>
        <taxon>Flavobacteriia</taxon>
        <taxon>Flavobacteriales</taxon>
        <taxon>Schleiferiaceae</taxon>
        <taxon>Thermaurantimonas</taxon>
    </lineage>
</organism>
<reference evidence="4 5" key="1">
    <citation type="submission" date="2018-11" db="EMBL/GenBank/DDBJ databases">
        <title>Schleiferia aggregans sp. nov., a moderately thermophilic heterotrophic bacterium isolated from microbial mats at a terrestrial hot spring.</title>
        <authorList>
            <person name="Iino T."/>
            <person name="Ohkuma M."/>
            <person name="Haruta S."/>
        </authorList>
    </citation>
    <scope>NUCLEOTIDE SEQUENCE [LARGE SCALE GENOMIC DNA]</scope>
    <source>
        <strain evidence="4 5">LA</strain>
    </source>
</reference>
<accession>A0A401XIE9</accession>
<dbReference type="PANTHER" id="PTHR43464">
    <property type="entry name" value="METHYLTRANSFERASE"/>
    <property type="match status" value="1"/>
</dbReference>
<dbReference type="InterPro" id="IPR029063">
    <property type="entry name" value="SAM-dependent_MTases_sf"/>
</dbReference>
<dbReference type="AlphaFoldDB" id="A0A401XIE9"/>
<gene>
    <name evidence="4" type="ORF">JCM31826_02710</name>
</gene>
<evidence type="ECO:0000256" key="3">
    <source>
        <dbReference type="ARBA" id="ARBA00022691"/>
    </source>
</evidence>
<comment type="caution">
    <text evidence="4">The sequence shown here is derived from an EMBL/GenBank/DDBJ whole genome shotgun (WGS) entry which is preliminary data.</text>
</comment>
<dbReference type="Gene3D" id="3.40.50.150">
    <property type="entry name" value="Vaccinia Virus protein VP39"/>
    <property type="match status" value="1"/>
</dbReference>
<proteinExistence type="predicted"/>
<evidence type="ECO:0000256" key="2">
    <source>
        <dbReference type="ARBA" id="ARBA00022679"/>
    </source>
</evidence>
<dbReference type="GO" id="GO:0008168">
    <property type="term" value="F:methyltransferase activity"/>
    <property type="evidence" value="ECO:0007669"/>
    <property type="project" value="UniProtKB-KW"/>
</dbReference>
<protein>
    <submittedName>
        <fullName evidence="4">Methyltransferase</fullName>
    </submittedName>
</protein>
<keyword evidence="2 4" id="KW-0808">Transferase</keyword>
<sequence>MSNLLRKIYYSLRPEHRLLVRRLVYFPLDIFDRISGKRHPLQPPRGMIFTGRGDFIETGRHFVHLLKTHAELTSTSKVLDIGSGIGRLAVALTDVLSADGSYEGFDIVEIGIKWCQKNISSKYPNFTFTHLPARNHLYNLNTHTPSTSIRFPYQNDRFDIAVATSVFTHMLHDEVAHYLKEISRTLAPGGRAMLTFFCIDDHNRPYMNSAEIRFPHRHHKCYIMSEDVPEANVAYDLEEIQKLLHSAQLSLIHRIPGRWSGAPQFATSSEFQDTFFVRKILN</sequence>
<keyword evidence="3" id="KW-0949">S-adenosyl-L-methionine</keyword>
<evidence type="ECO:0000313" key="4">
    <source>
        <dbReference type="EMBL" id="GCD76789.1"/>
    </source>
</evidence>
<dbReference type="Proteomes" id="UP000286715">
    <property type="component" value="Unassembled WGS sequence"/>
</dbReference>
<evidence type="ECO:0000313" key="5">
    <source>
        <dbReference type="Proteomes" id="UP000286715"/>
    </source>
</evidence>
<name>A0A401XIE9_9FLAO</name>
<dbReference type="CDD" id="cd02440">
    <property type="entry name" value="AdoMet_MTases"/>
    <property type="match status" value="1"/>
</dbReference>
<keyword evidence="1 4" id="KW-0489">Methyltransferase</keyword>